<protein>
    <submittedName>
        <fullName evidence="2">Sporulation initiation inhibitor Soj</fullName>
    </submittedName>
</protein>
<dbReference type="InterPro" id="IPR027417">
    <property type="entry name" value="P-loop_NTPase"/>
</dbReference>
<evidence type="ECO:0000313" key="3">
    <source>
        <dbReference type="Proteomes" id="UP000516360"/>
    </source>
</evidence>
<reference evidence="2 3" key="1">
    <citation type="submission" date="2020-03" db="EMBL/GenBank/DDBJ databases">
        <title>Complete genome sequences of two sulfur-disproportionating bacterial strains T55J and Mzg5.</title>
        <authorList>
            <person name="Umezawa K."/>
            <person name="Kojima H."/>
            <person name="Kato Y."/>
            <person name="Fukui M."/>
        </authorList>
    </citation>
    <scope>NUCLEOTIDE SEQUENCE [LARGE SCALE GENOMIC DNA]</scope>
    <source>
        <strain evidence="2 3">T55J</strain>
    </source>
</reference>
<keyword evidence="3" id="KW-1185">Reference proteome</keyword>
<feature type="domain" description="AAA" evidence="1">
    <location>
        <begin position="16"/>
        <end position="191"/>
    </location>
</feature>
<dbReference type="KEGG" id="dtp:JZK55_23860"/>
<dbReference type="Pfam" id="PF13614">
    <property type="entry name" value="AAA_31"/>
    <property type="match status" value="1"/>
</dbReference>
<dbReference type="PANTHER" id="PTHR13696">
    <property type="entry name" value="P-LOOP CONTAINING NUCLEOSIDE TRIPHOSPHATE HYDROLASE"/>
    <property type="match status" value="1"/>
</dbReference>
<sequence>MKRSIHQFIDKDLMGKTIVIANQKGGVGKTTTTINLAASLALAEKDILVIDTDPQGNLTSGLGVNRDELQKSLYDIYTSRFPIEDVIIETSVPHLHIVPSNIDLLGVEVELVQKEGREKILLNAIAKIKNNYRYIFIDCPPSLGLLTLNGLVAADSIIVPVQCEYYSLEGLGLLSRTLKLVRGSFNPTLDIEGILLTMFDSRNTLSHQVAEEVRKFFKEKVYHTLIPRNVALGEAPSHGKPAILYDARSKGAQSYLSLAKEILSR</sequence>
<dbReference type="FunFam" id="3.40.50.300:FF:000285">
    <property type="entry name" value="Sporulation initiation inhibitor Soj"/>
    <property type="match status" value="1"/>
</dbReference>
<dbReference type="InterPro" id="IPR050678">
    <property type="entry name" value="DNA_Partitioning_ATPase"/>
</dbReference>
<evidence type="ECO:0000259" key="1">
    <source>
        <dbReference type="Pfam" id="PF13614"/>
    </source>
</evidence>
<dbReference type="Proteomes" id="UP000516360">
    <property type="component" value="Chromosome"/>
</dbReference>
<proteinExistence type="predicted"/>
<dbReference type="AlphaFoldDB" id="A0A7G1H3S4"/>
<gene>
    <name evidence="2" type="ORF">JZK55_23860</name>
</gene>
<dbReference type="PANTHER" id="PTHR13696:SF52">
    <property type="entry name" value="PARA FAMILY PROTEIN CT_582"/>
    <property type="match status" value="1"/>
</dbReference>
<dbReference type="EMBL" id="AP022873">
    <property type="protein sequence ID" value="BCB97464.1"/>
    <property type="molecule type" value="Genomic_DNA"/>
</dbReference>
<organism evidence="2 3">
    <name type="scientific">Dissulfurispira thermophila</name>
    <dbReference type="NCBI Taxonomy" id="2715679"/>
    <lineage>
        <taxon>Bacteria</taxon>
        <taxon>Pseudomonadati</taxon>
        <taxon>Nitrospirota</taxon>
        <taxon>Thermodesulfovibrionia</taxon>
        <taxon>Thermodesulfovibrionales</taxon>
        <taxon>Dissulfurispiraceae</taxon>
        <taxon>Dissulfurispira</taxon>
    </lineage>
</organism>
<dbReference type="CDD" id="cd02042">
    <property type="entry name" value="ParAB_family"/>
    <property type="match status" value="1"/>
</dbReference>
<name>A0A7G1H3S4_9BACT</name>
<evidence type="ECO:0000313" key="2">
    <source>
        <dbReference type="EMBL" id="BCB97464.1"/>
    </source>
</evidence>
<dbReference type="Gene3D" id="3.40.50.300">
    <property type="entry name" value="P-loop containing nucleotide triphosphate hydrolases"/>
    <property type="match status" value="1"/>
</dbReference>
<dbReference type="SUPFAM" id="SSF52540">
    <property type="entry name" value="P-loop containing nucleoside triphosphate hydrolases"/>
    <property type="match status" value="1"/>
</dbReference>
<accession>A0A7G1H3S4</accession>
<dbReference type="InterPro" id="IPR025669">
    <property type="entry name" value="AAA_dom"/>
</dbReference>